<organism evidence="10">
    <name type="scientific">Tunturiibacter psychrotolerans</name>
    <dbReference type="NCBI Taxonomy" id="3069686"/>
    <lineage>
        <taxon>Bacteria</taxon>
        <taxon>Pseudomonadati</taxon>
        <taxon>Acidobacteriota</taxon>
        <taxon>Terriglobia</taxon>
        <taxon>Terriglobales</taxon>
        <taxon>Acidobacteriaceae</taxon>
        <taxon>Tunturiibacter</taxon>
    </lineage>
</organism>
<comment type="subcellular location">
    <subcellularLocation>
        <location evidence="1">Cell membrane</location>
        <topology evidence="1">Multi-pass membrane protein</topology>
    </subcellularLocation>
</comment>
<keyword evidence="2" id="KW-1003">Cell membrane</keyword>
<dbReference type="GO" id="GO:0022857">
    <property type="term" value="F:transmembrane transporter activity"/>
    <property type="evidence" value="ECO:0007669"/>
    <property type="project" value="TreeGrafter"/>
</dbReference>
<dbReference type="Pfam" id="PF12704">
    <property type="entry name" value="MacB_PCD"/>
    <property type="match status" value="1"/>
</dbReference>
<dbReference type="KEGG" id="tpsc:RBB77_16030"/>
<evidence type="ECO:0000256" key="5">
    <source>
        <dbReference type="ARBA" id="ARBA00023136"/>
    </source>
</evidence>
<comment type="similarity">
    <text evidence="6">Belongs to the ABC-4 integral membrane protein family.</text>
</comment>
<evidence type="ECO:0000259" key="8">
    <source>
        <dbReference type="Pfam" id="PF02687"/>
    </source>
</evidence>
<evidence type="ECO:0000256" key="6">
    <source>
        <dbReference type="ARBA" id="ARBA00038076"/>
    </source>
</evidence>
<dbReference type="EMBL" id="CP132942">
    <property type="protein sequence ID" value="XCB31945.1"/>
    <property type="molecule type" value="Genomic_DNA"/>
</dbReference>
<name>A0AAU7ZLP3_9BACT</name>
<dbReference type="InterPro" id="IPR050250">
    <property type="entry name" value="Macrolide_Exporter_MacB"/>
</dbReference>
<feature type="domain" description="ABC3 transporter permease C-terminal" evidence="8">
    <location>
        <begin position="311"/>
        <end position="430"/>
    </location>
</feature>
<accession>A0AAU7ZLP3</accession>
<protein>
    <submittedName>
        <fullName evidence="10">ABC transporter permease</fullName>
    </submittedName>
</protein>
<dbReference type="InterPro" id="IPR003838">
    <property type="entry name" value="ABC3_permease_C"/>
</dbReference>
<feature type="domain" description="MacB-like periplasmic core" evidence="9">
    <location>
        <begin position="22"/>
        <end position="251"/>
    </location>
</feature>
<evidence type="ECO:0000313" key="10">
    <source>
        <dbReference type="EMBL" id="XCB31945.1"/>
    </source>
</evidence>
<dbReference type="GO" id="GO:0005886">
    <property type="term" value="C:plasma membrane"/>
    <property type="evidence" value="ECO:0007669"/>
    <property type="project" value="UniProtKB-SubCell"/>
</dbReference>
<gene>
    <name evidence="10" type="ORF">RBB77_16030</name>
</gene>
<reference evidence="10" key="1">
    <citation type="submission" date="2023-08" db="EMBL/GenBank/DDBJ databases">
        <authorList>
            <person name="Messyasz A."/>
            <person name="Mannisto M.K."/>
            <person name="Kerkhof L.J."/>
            <person name="Haggblom M."/>
        </authorList>
    </citation>
    <scope>NUCLEOTIDE SEQUENCE</scope>
    <source>
        <strain evidence="10">X5P6</strain>
    </source>
</reference>
<dbReference type="Pfam" id="PF02687">
    <property type="entry name" value="FtsX"/>
    <property type="match status" value="1"/>
</dbReference>
<dbReference type="PANTHER" id="PTHR30572:SF4">
    <property type="entry name" value="ABC TRANSPORTER PERMEASE YTRF"/>
    <property type="match status" value="1"/>
</dbReference>
<proteinExistence type="inferred from homology"/>
<sequence>MFFRLLMESFRRQRRRKMLAGVAILLGTTAVTAMLALATTIGDRIHKELAVYGANIVVYPKADLLDVKVGGVDVKPASGGVYLKESDLEKLKTIFWANNITGVSPELRLNDQARLIDSNEASFPVSVIGMWFDHAFGTLKTGTLQLHPWWRLEGRWPLAEPDSDHWEVAVNSALAKKLNLQIGSKFLMRRLASLEGGGYTAAYVTGIVSTGDQTEMDVLVPLPIAQAIAGKNGAVSRVEISARTKPEDAFARVDPDSLPPKQREIWYCRPYANSIAYQIREAIPGAQAEQVRRVEQSEGNVLKRISGLMWLISAAALLAAGFAVSAAMATAILERRGEIGLMRSLGASKGSIALLFYAETGLLAVLAGTMGYLLGSALAAWLGAKIFAGDGGAAEAVLIPVLLPVVVALALVVAIAGSTPSIRTALRMEPSAILRADA</sequence>
<feature type="transmembrane region" description="Helical" evidence="7">
    <location>
        <begin position="396"/>
        <end position="418"/>
    </location>
</feature>
<dbReference type="AlphaFoldDB" id="A0AAU7ZLP3"/>
<evidence type="ECO:0000256" key="4">
    <source>
        <dbReference type="ARBA" id="ARBA00022989"/>
    </source>
</evidence>
<evidence type="ECO:0000256" key="1">
    <source>
        <dbReference type="ARBA" id="ARBA00004651"/>
    </source>
</evidence>
<reference evidence="10" key="2">
    <citation type="journal article" date="2024" name="Environ. Microbiol.">
        <title>Genome analysis and description of Tunturibacter gen. nov. expands the diversity of Terriglobia in tundra soils.</title>
        <authorList>
            <person name="Messyasz A."/>
            <person name="Mannisto M.K."/>
            <person name="Kerkhof L.J."/>
            <person name="Haggblom M.M."/>
        </authorList>
    </citation>
    <scope>NUCLEOTIDE SEQUENCE</scope>
    <source>
        <strain evidence="10">X5P6</strain>
    </source>
</reference>
<dbReference type="RefSeq" id="WP_353062790.1">
    <property type="nucleotide sequence ID" value="NZ_CP132942.1"/>
</dbReference>
<evidence type="ECO:0000256" key="3">
    <source>
        <dbReference type="ARBA" id="ARBA00022692"/>
    </source>
</evidence>
<dbReference type="InterPro" id="IPR025857">
    <property type="entry name" value="MacB_PCD"/>
</dbReference>
<keyword evidence="4 7" id="KW-1133">Transmembrane helix</keyword>
<evidence type="ECO:0000256" key="7">
    <source>
        <dbReference type="SAM" id="Phobius"/>
    </source>
</evidence>
<dbReference type="PANTHER" id="PTHR30572">
    <property type="entry name" value="MEMBRANE COMPONENT OF TRANSPORTER-RELATED"/>
    <property type="match status" value="1"/>
</dbReference>
<evidence type="ECO:0000256" key="2">
    <source>
        <dbReference type="ARBA" id="ARBA00022475"/>
    </source>
</evidence>
<feature type="transmembrane region" description="Helical" evidence="7">
    <location>
        <begin position="354"/>
        <end position="384"/>
    </location>
</feature>
<feature type="transmembrane region" description="Helical" evidence="7">
    <location>
        <begin position="308"/>
        <end position="333"/>
    </location>
</feature>
<keyword evidence="5 7" id="KW-0472">Membrane</keyword>
<evidence type="ECO:0000259" key="9">
    <source>
        <dbReference type="Pfam" id="PF12704"/>
    </source>
</evidence>
<keyword evidence="3 7" id="KW-0812">Transmembrane</keyword>